<evidence type="ECO:0000313" key="3">
    <source>
        <dbReference type="EMBL" id="NME67948.1"/>
    </source>
</evidence>
<evidence type="ECO:0000256" key="1">
    <source>
        <dbReference type="ARBA" id="ARBA00004924"/>
    </source>
</evidence>
<keyword evidence="3" id="KW-0808">Transferase</keyword>
<dbReference type="SUPFAM" id="SSF55729">
    <property type="entry name" value="Acyl-CoA N-acyltransferases (Nat)"/>
    <property type="match status" value="1"/>
</dbReference>
<evidence type="ECO:0000259" key="2">
    <source>
        <dbReference type="SMART" id="SM01006"/>
    </source>
</evidence>
<dbReference type="AlphaFoldDB" id="A0A7X9P2G2"/>
<protein>
    <submittedName>
        <fullName evidence="3">Acetyltransferase</fullName>
    </submittedName>
</protein>
<dbReference type="PANTHER" id="PTHR31438">
    <property type="entry name" value="LYSINE N-ACYLTRANSFERASE C17G9.06C-RELATED"/>
    <property type="match status" value="1"/>
</dbReference>
<keyword evidence="4" id="KW-1185">Reference proteome</keyword>
<dbReference type="PANTHER" id="PTHR31438:SF1">
    <property type="entry name" value="LYSINE N-ACYLTRANSFERASE C17G9.06C-RELATED"/>
    <property type="match status" value="1"/>
</dbReference>
<dbReference type="Proteomes" id="UP000576082">
    <property type="component" value="Unassembled WGS sequence"/>
</dbReference>
<dbReference type="EMBL" id="JABANE010000017">
    <property type="protein sequence ID" value="NME67948.1"/>
    <property type="molecule type" value="Genomic_DNA"/>
</dbReference>
<dbReference type="Pfam" id="PF13523">
    <property type="entry name" value="Acetyltransf_8"/>
    <property type="match status" value="1"/>
</dbReference>
<accession>A0A7X9P2G2</accession>
<dbReference type="GO" id="GO:0016410">
    <property type="term" value="F:N-acyltransferase activity"/>
    <property type="evidence" value="ECO:0007669"/>
    <property type="project" value="TreeGrafter"/>
</dbReference>
<proteinExistence type="predicted"/>
<dbReference type="Gene3D" id="3.40.630.30">
    <property type="match status" value="1"/>
</dbReference>
<reference evidence="3 4" key="1">
    <citation type="submission" date="2020-04" db="EMBL/GenBank/DDBJ databases">
        <title>Flammeovirga sp. SR4, a novel species isolated from seawater.</title>
        <authorList>
            <person name="Wang X."/>
        </authorList>
    </citation>
    <scope>NUCLEOTIDE SEQUENCE [LARGE SCALE GENOMIC DNA]</scope>
    <source>
        <strain evidence="3 4">ATCC 23126</strain>
    </source>
</reference>
<sequence length="207" mass="24335">MLQDILEKPFGTDFWSKKAAESSYKINEDLSFKFAPFQLNKDIPTLHHWVNLPYAKYWQLGNSSVETVYDSYKEILDGKNTCVFWGVLNDKKVFLVEFYYAPKDRMGKHYDAQIGDYGFHILAGPKETVISQFTTHIFVYLLTFLFQQEEVERVVVEPDVNNDKIHALNKRAGFKYDKKIEFEEKTAYLAFNDRAQFQEALHHIQLP</sequence>
<gene>
    <name evidence="3" type="ORF">HHU12_08260</name>
</gene>
<dbReference type="RefSeq" id="WP_169656265.1">
    <property type="nucleotide sequence ID" value="NZ_JABANE010000017.1"/>
</dbReference>
<dbReference type="GO" id="GO:0019290">
    <property type="term" value="P:siderophore biosynthetic process"/>
    <property type="evidence" value="ECO:0007669"/>
    <property type="project" value="InterPro"/>
</dbReference>
<comment type="caution">
    <text evidence="3">The sequence shown here is derived from an EMBL/GenBank/DDBJ whole genome shotgun (WGS) entry which is preliminary data.</text>
</comment>
<comment type="pathway">
    <text evidence="1">Siderophore biosynthesis.</text>
</comment>
<dbReference type="InterPro" id="IPR016181">
    <property type="entry name" value="Acyl_CoA_acyltransferase"/>
</dbReference>
<dbReference type="InterPro" id="IPR019432">
    <property type="entry name" value="Acyltransferase_MbtK/IucB-like"/>
</dbReference>
<feature type="domain" description="Acyltransferase MbtK/IucB-like conserved" evidence="2">
    <location>
        <begin position="35"/>
        <end position="82"/>
    </location>
</feature>
<organism evidence="3 4">
    <name type="scientific">Flammeovirga aprica JL-4</name>
    <dbReference type="NCBI Taxonomy" id="694437"/>
    <lineage>
        <taxon>Bacteria</taxon>
        <taxon>Pseudomonadati</taxon>
        <taxon>Bacteroidota</taxon>
        <taxon>Cytophagia</taxon>
        <taxon>Cytophagales</taxon>
        <taxon>Flammeovirgaceae</taxon>
        <taxon>Flammeovirga</taxon>
    </lineage>
</organism>
<evidence type="ECO:0000313" key="4">
    <source>
        <dbReference type="Proteomes" id="UP000576082"/>
    </source>
</evidence>
<name>A0A7X9P2G2_9BACT</name>
<dbReference type="SMART" id="SM01006">
    <property type="entry name" value="AlcB"/>
    <property type="match status" value="1"/>
</dbReference>